<proteinExistence type="predicted"/>
<dbReference type="Pfam" id="PF01882">
    <property type="entry name" value="DUF58"/>
    <property type="match status" value="1"/>
</dbReference>
<evidence type="ECO:0000259" key="2">
    <source>
        <dbReference type="Pfam" id="PF01882"/>
    </source>
</evidence>
<dbReference type="InterPro" id="IPR002881">
    <property type="entry name" value="DUF58"/>
</dbReference>
<dbReference type="AlphaFoldDB" id="A0A3B0WIS4"/>
<keyword evidence="1" id="KW-0472">Membrane</keyword>
<keyword evidence="1" id="KW-1133">Transmembrane helix</keyword>
<dbReference type="PANTHER" id="PTHR33608:SF3">
    <property type="entry name" value="SLR2013 PROTEIN"/>
    <property type="match status" value="1"/>
</dbReference>
<feature type="domain" description="DUF58" evidence="2">
    <location>
        <begin position="193"/>
        <end position="363"/>
    </location>
</feature>
<feature type="transmembrane region" description="Helical" evidence="1">
    <location>
        <begin position="7"/>
        <end position="24"/>
    </location>
</feature>
<sequence>MTLSIRGFSFAGLILLLGIIGQWFGYFTEYLWLVPSVFYLWLLSLEYVDHPECKVKFQLTAITNVCPGDLIQQQLVITNLSRGDIFVEYQLDFCKAVAGKSVIQHQFIAANSHVNNKIHYMPLALGEISPADYHVRVLGRYGFAWWQKHIKNEEVINVIPSRAMGKASRAGLQREGLRVSKNRVSAGFELLSHREYQQGDSLQSIDWKASARRRQKMVRIMSHEQRIELVILLDCGRTSQLQAGDLSQLLHNVNIAARLSDLALQYGDHVGCIRYADKPLAVMPLNSGNKARQQLQVLLKKSTAQKTESNLLMAALQARRLLGHRGLVVVLTDLHSGDLHSQFAQAVRLLSEKHETLIASLDDQSILDMRWAAASHWLDPYKNLSAIEFVRERKLIKTRLRQLGANVVTASPNTLDQAVMKYYQRRRLGAII</sequence>
<dbReference type="EMBL" id="UOFD01000046">
    <property type="protein sequence ID" value="VAW52390.1"/>
    <property type="molecule type" value="Genomic_DNA"/>
</dbReference>
<name>A0A3B0WIS4_9ZZZZ</name>
<reference evidence="3" key="1">
    <citation type="submission" date="2018-06" db="EMBL/GenBank/DDBJ databases">
        <authorList>
            <person name="Zhirakovskaya E."/>
        </authorList>
    </citation>
    <scope>NUCLEOTIDE SEQUENCE</scope>
</reference>
<organism evidence="3">
    <name type="scientific">hydrothermal vent metagenome</name>
    <dbReference type="NCBI Taxonomy" id="652676"/>
    <lineage>
        <taxon>unclassified sequences</taxon>
        <taxon>metagenomes</taxon>
        <taxon>ecological metagenomes</taxon>
    </lineage>
</organism>
<keyword evidence="1" id="KW-0812">Transmembrane</keyword>
<dbReference type="SUPFAM" id="SSF53300">
    <property type="entry name" value="vWA-like"/>
    <property type="match status" value="1"/>
</dbReference>
<accession>A0A3B0WIS4</accession>
<protein>
    <recommendedName>
        <fullName evidence="2">DUF58 domain-containing protein</fullName>
    </recommendedName>
</protein>
<dbReference type="InterPro" id="IPR036465">
    <property type="entry name" value="vWFA_dom_sf"/>
</dbReference>
<evidence type="ECO:0000256" key="1">
    <source>
        <dbReference type="SAM" id="Phobius"/>
    </source>
</evidence>
<evidence type="ECO:0000313" key="3">
    <source>
        <dbReference type="EMBL" id="VAW52390.1"/>
    </source>
</evidence>
<gene>
    <name evidence="3" type="ORF">MNBD_GAMMA06-773</name>
</gene>
<dbReference type="PANTHER" id="PTHR33608">
    <property type="entry name" value="BLL2464 PROTEIN"/>
    <property type="match status" value="1"/>
</dbReference>